<gene>
    <name evidence="1" type="ORF">WOLCODRAFT_137144</name>
</gene>
<name>A0A2H3JT92_WOLCO</name>
<dbReference type="Proteomes" id="UP000218811">
    <property type="component" value="Unassembled WGS sequence"/>
</dbReference>
<dbReference type="AlphaFoldDB" id="A0A2H3JT92"/>
<evidence type="ECO:0000313" key="2">
    <source>
        <dbReference type="Proteomes" id="UP000218811"/>
    </source>
</evidence>
<sequence length="234" mass="26205">MDSDPWDEEIPSSSPEFDGHNYRRWSRGVRCALMRAGVWKCVVSGGPSGKPPFKATSADLYTPTEEEYEEWLLRDDTALAVIRTSLGRGFQHLAYEESSAAALWQRIKARTASPACLGCGRRSRSAGSARIPTRQWETKLMSCWISVMNSPTPESRCPRYNGSLLYSLPFPTPIIIFSTGSLSLTRTRSRLSRRQTSSRVSRAWRVFSGGDAARNVAKTITPLRITARNRISRV</sequence>
<dbReference type="EMBL" id="KB468113">
    <property type="protein sequence ID" value="PCH41038.1"/>
    <property type="molecule type" value="Genomic_DNA"/>
</dbReference>
<proteinExistence type="predicted"/>
<accession>A0A2H3JT92</accession>
<keyword evidence="2" id="KW-1185">Reference proteome</keyword>
<organism evidence="1 2">
    <name type="scientific">Wolfiporia cocos (strain MD-104)</name>
    <name type="common">Brown rot fungus</name>
    <dbReference type="NCBI Taxonomy" id="742152"/>
    <lineage>
        <taxon>Eukaryota</taxon>
        <taxon>Fungi</taxon>
        <taxon>Dikarya</taxon>
        <taxon>Basidiomycota</taxon>
        <taxon>Agaricomycotina</taxon>
        <taxon>Agaricomycetes</taxon>
        <taxon>Polyporales</taxon>
        <taxon>Phaeolaceae</taxon>
        <taxon>Wolfiporia</taxon>
    </lineage>
</organism>
<evidence type="ECO:0000313" key="1">
    <source>
        <dbReference type="EMBL" id="PCH41038.1"/>
    </source>
</evidence>
<protein>
    <submittedName>
        <fullName evidence="1">Uncharacterized protein</fullName>
    </submittedName>
</protein>
<reference evidence="1 2" key="1">
    <citation type="journal article" date="2012" name="Science">
        <title>The Paleozoic origin of enzymatic lignin decomposition reconstructed from 31 fungal genomes.</title>
        <authorList>
            <person name="Floudas D."/>
            <person name="Binder M."/>
            <person name="Riley R."/>
            <person name="Barry K."/>
            <person name="Blanchette R.A."/>
            <person name="Henrissat B."/>
            <person name="Martinez A.T."/>
            <person name="Otillar R."/>
            <person name="Spatafora J.W."/>
            <person name="Yadav J.S."/>
            <person name="Aerts A."/>
            <person name="Benoit I."/>
            <person name="Boyd A."/>
            <person name="Carlson A."/>
            <person name="Copeland A."/>
            <person name="Coutinho P.M."/>
            <person name="de Vries R.P."/>
            <person name="Ferreira P."/>
            <person name="Findley K."/>
            <person name="Foster B."/>
            <person name="Gaskell J."/>
            <person name="Glotzer D."/>
            <person name="Gorecki P."/>
            <person name="Heitman J."/>
            <person name="Hesse C."/>
            <person name="Hori C."/>
            <person name="Igarashi K."/>
            <person name="Jurgens J.A."/>
            <person name="Kallen N."/>
            <person name="Kersten P."/>
            <person name="Kohler A."/>
            <person name="Kuees U."/>
            <person name="Kumar T.K.A."/>
            <person name="Kuo A."/>
            <person name="LaButti K."/>
            <person name="Larrondo L.F."/>
            <person name="Lindquist E."/>
            <person name="Ling A."/>
            <person name="Lombard V."/>
            <person name="Lucas S."/>
            <person name="Lundell T."/>
            <person name="Martin R."/>
            <person name="McLaughlin D.J."/>
            <person name="Morgenstern I."/>
            <person name="Morin E."/>
            <person name="Murat C."/>
            <person name="Nagy L.G."/>
            <person name="Nolan M."/>
            <person name="Ohm R.A."/>
            <person name="Patyshakuliyeva A."/>
            <person name="Rokas A."/>
            <person name="Ruiz-Duenas F.J."/>
            <person name="Sabat G."/>
            <person name="Salamov A."/>
            <person name="Samejima M."/>
            <person name="Schmutz J."/>
            <person name="Slot J.C."/>
            <person name="St John F."/>
            <person name="Stenlid J."/>
            <person name="Sun H."/>
            <person name="Sun S."/>
            <person name="Syed K."/>
            <person name="Tsang A."/>
            <person name="Wiebenga A."/>
            <person name="Young D."/>
            <person name="Pisabarro A."/>
            <person name="Eastwood D.C."/>
            <person name="Martin F."/>
            <person name="Cullen D."/>
            <person name="Grigoriev I.V."/>
            <person name="Hibbett D.S."/>
        </authorList>
    </citation>
    <scope>NUCLEOTIDE SEQUENCE [LARGE SCALE GENOMIC DNA]</scope>
    <source>
        <strain evidence="1 2">MD-104</strain>
    </source>
</reference>